<keyword evidence="1 2" id="KW-0732">Signal</keyword>
<comment type="caution">
    <text evidence="4">The sequence shown here is derived from an EMBL/GenBank/DDBJ whole genome shotgun (WGS) entry which is preliminary data.</text>
</comment>
<dbReference type="InterPro" id="IPR011250">
    <property type="entry name" value="OMP/PagP_B-barrel"/>
</dbReference>
<evidence type="ECO:0000256" key="2">
    <source>
        <dbReference type="SAM" id="SignalP"/>
    </source>
</evidence>
<name>A0A8J6PP03_9FLAO</name>
<dbReference type="AlphaFoldDB" id="A0A8J6PP03"/>
<feature type="domain" description="Outer membrane protein beta-barrel" evidence="3">
    <location>
        <begin position="8"/>
        <end position="170"/>
    </location>
</feature>
<dbReference type="InterPro" id="IPR027385">
    <property type="entry name" value="Beta-barrel_OMP"/>
</dbReference>
<dbReference type="Proteomes" id="UP000652681">
    <property type="component" value="Unassembled WGS sequence"/>
</dbReference>
<evidence type="ECO:0000313" key="5">
    <source>
        <dbReference type="Proteomes" id="UP000652681"/>
    </source>
</evidence>
<evidence type="ECO:0000313" key="4">
    <source>
        <dbReference type="EMBL" id="MBC9812063.1"/>
    </source>
</evidence>
<protein>
    <submittedName>
        <fullName evidence="4">Outer membrane beta-barrel protein</fullName>
    </submittedName>
</protein>
<dbReference type="EMBL" id="JACVEL010000003">
    <property type="protein sequence ID" value="MBC9812063.1"/>
    <property type="molecule type" value="Genomic_DNA"/>
</dbReference>
<proteinExistence type="predicted"/>
<feature type="chain" id="PRO_5035277386" evidence="2">
    <location>
        <begin position="22"/>
        <end position="214"/>
    </location>
</feature>
<dbReference type="SUPFAM" id="SSF56925">
    <property type="entry name" value="OMPA-like"/>
    <property type="match status" value="1"/>
</dbReference>
<evidence type="ECO:0000256" key="1">
    <source>
        <dbReference type="ARBA" id="ARBA00022729"/>
    </source>
</evidence>
<dbReference type="RefSeq" id="WP_163490184.1">
    <property type="nucleotide sequence ID" value="NZ_JACVEL010000003.1"/>
</dbReference>
<evidence type="ECO:0000259" key="3">
    <source>
        <dbReference type="Pfam" id="PF13505"/>
    </source>
</evidence>
<keyword evidence="5" id="KW-1185">Reference proteome</keyword>
<feature type="signal peptide" evidence="2">
    <location>
        <begin position="1"/>
        <end position="21"/>
    </location>
</feature>
<gene>
    <name evidence="4" type="ORF">H9Y05_06175</name>
</gene>
<accession>A0A8J6PP03</accession>
<sequence length="214" mass="24224">MKVLSFMLALLLGVHCQNSYAQELPIKTNQGGLFSIGLRSTTSIFEHKDFGINGFGYGGQLRLQFANRLNTEWFADYMRGNINNLASRTDYHIGWSVMYYFTDKVAPPVKPYIIAGHCFDKTELVDNSDRSNRISKNSSAIQAGGGVHFNITERMDITFVAQYMFHLGPDVHAHIENEQVMLHREKGTGIEGHLLLNLGINYKIADLWHGKKKK</sequence>
<organism evidence="4 5">
    <name type="scientific">Taishania pollutisoli</name>
    <dbReference type="NCBI Taxonomy" id="2766479"/>
    <lineage>
        <taxon>Bacteria</taxon>
        <taxon>Pseudomonadati</taxon>
        <taxon>Bacteroidota</taxon>
        <taxon>Flavobacteriia</taxon>
        <taxon>Flavobacteriales</taxon>
        <taxon>Crocinitomicaceae</taxon>
        <taxon>Taishania</taxon>
    </lineage>
</organism>
<dbReference type="Gene3D" id="2.40.160.20">
    <property type="match status" value="1"/>
</dbReference>
<reference evidence="4" key="1">
    <citation type="submission" date="2020-09" db="EMBL/GenBank/DDBJ databases">
        <title>Taishania pollutisoli gen. nov., sp. nov., Isolated from Tetrabromobisphenol A-Contaminated Soil.</title>
        <authorList>
            <person name="Chen Q."/>
        </authorList>
    </citation>
    <scope>NUCLEOTIDE SEQUENCE</scope>
    <source>
        <strain evidence="4">CZZ-1</strain>
    </source>
</reference>
<dbReference type="Pfam" id="PF13505">
    <property type="entry name" value="OMP_b-brl"/>
    <property type="match status" value="1"/>
</dbReference>